<dbReference type="GO" id="GO:0016740">
    <property type="term" value="F:transferase activity"/>
    <property type="evidence" value="ECO:0007669"/>
    <property type="project" value="UniProtKB-KW"/>
</dbReference>
<keyword evidence="2" id="KW-0808">Transferase</keyword>
<dbReference type="Proteomes" id="UP000185320">
    <property type="component" value="Segment"/>
</dbReference>
<dbReference type="GeneID" id="24172085"/>
<evidence type="ECO:0000313" key="5">
    <source>
        <dbReference type="Proteomes" id="UP000185320"/>
    </source>
</evidence>
<feature type="domain" description="Glycosyl transferase family 25" evidence="1">
    <location>
        <begin position="25"/>
        <end position="117"/>
    </location>
</feature>
<evidence type="ECO:0000259" key="1">
    <source>
        <dbReference type="Pfam" id="PF01755"/>
    </source>
</evidence>
<dbReference type="InterPro" id="IPR002654">
    <property type="entry name" value="Glyco_trans_25"/>
</dbReference>
<sequence>MAKGFSPVVTKDKNKSQFKLQGVPRIYYISLDDHAHRQDYMESQFEDWGITNFERISAHDGRGDNDLSDILKGSYPKMMSSGEVGCVTSHLKALKHWLDTTEGEEFLLMMEDDCDISTASHWGFSWREFVGNIPSHVDCVQLAVINPSELHIKLHIRFVNDFSTASYLIRRSHAEKLVRLYCRGDKYKLDSDIKPRAVADDLIYNSGVTLAMPLFAFKIALGSSIHDVHINTFHKSSHDGIWEFWKKTAPTIENWKPFFNYDAYLGTLPPNVVVQQWQQKQESKAKDSGASQ</sequence>
<organism evidence="2 4">
    <name type="scientific">Synechococcus phage ACG-2014f</name>
    <dbReference type="NCBI Taxonomy" id="1493511"/>
    <lineage>
        <taxon>Viruses</taxon>
        <taxon>Duplodnaviria</taxon>
        <taxon>Heunggongvirae</taxon>
        <taxon>Uroviricota</taxon>
        <taxon>Caudoviricetes</taxon>
        <taxon>Pantevenvirales</taxon>
        <taxon>Kyanoviridae</taxon>
        <taxon>Atlauavirus</taxon>
        <taxon>Atlauavirus tusconc8</taxon>
    </lineage>
</organism>
<dbReference type="EMBL" id="KJ019059">
    <property type="protein sequence ID" value="AIX21846.1"/>
    <property type="molecule type" value="Genomic_DNA"/>
</dbReference>
<dbReference type="OrthoDB" id="9859at10239"/>
<gene>
    <name evidence="2" type="ORF">Syn7803C6_231</name>
    <name evidence="3" type="ORF">Syn7803C90_235</name>
</gene>
<dbReference type="Pfam" id="PF01755">
    <property type="entry name" value="Glyco_transf_25"/>
    <property type="match status" value="1"/>
</dbReference>
<dbReference type="Proteomes" id="UP000185317">
    <property type="component" value="Segment"/>
</dbReference>
<accession>A0A0E3F0C5</accession>
<proteinExistence type="predicted"/>
<dbReference type="RefSeq" id="YP_009134446.1">
    <property type="nucleotide sequence ID" value="NC_026927.1"/>
</dbReference>
<evidence type="ECO:0000313" key="4">
    <source>
        <dbReference type="Proteomes" id="UP000185317"/>
    </source>
</evidence>
<evidence type="ECO:0000313" key="2">
    <source>
        <dbReference type="EMBL" id="AIX18530.1"/>
    </source>
</evidence>
<dbReference type="KEGG" id="vg:24172085"/>
<name>A0A0E3F0C5_9CAUD</name>
<evidence type="ECO:0000313" key="3">
    <source>
        <dbReference type="EMBL" id="AIX21846.1"/>
    </source>
</evidence>
<reference evidence="4 5" key="1">
    <citation type="submission" date="2013-12" db="EMBL/GenBank/DDBJ databases">
        <title>Ecological redundancy of diverse viral populations within a natural community.</title>
        <authorList>
            <person name="Gregory A.C."/>
            <person name="LaButti K."/>
            <person name="Copeland A."/>
            <person name="Woyke T."/>
            <person name="Sullivan M.B."/>
        </authorList>
    </citation>
    <scope>NUCLEOTIDE SEQUENCE [LARGE SCALE GENOMIC DNA]</scope>
    <source>
        <strain evidence="2">Syn7803C6</strain>
        <strain evidence="3">Syn7803C90</strain>
    </source>
</reference>
<protein>
    <submittedName>
        <fullName evidence="2">Glycosyltransferase family 25</fullName>
    </submittedName>
</protein>
<keyword evidence="5" id="KW-1185">Reference proteome</keyword>
<dbReference type="EMBL" id="KJ019045">
    <property type="protein sequence ID" value="AIX18530.1"/>
    <property type="molecule type" value="Genomic_DNA"/>
</dbReference>
<dbReference type="CDD" id="cd06532">
    <property type="entry name" value="Glyco_transf_25"/>
    <property type="match status" value="1"/>
</dbReference>